<dbReference type="GO" id="GO:0016126">
    <property type="term" value="P:sterol biosynthetic process"/>
    <property type="evidence" value="ECO:0007669"/>
    <property type="project" value="UniProtKB-KW"/>
</dbReference>
<keyword evidence="5" id="KW-0808">Transferase</keyword>
<dbReference type="InterPro" id="IPR013750">
    <property type="entry name" value="GHMP_kinase_C_dom"/>
</dbReference>
<comment type="pathway">
    <text evidence="1">Carbohydrate metabolism; galactose metabolism.</text>
</comment>
<evidence type="ECO:0000313" key="19">
    <source>
        <dbReference type="EMBL" id="PNS19422.1"/>
    </source>
</evidence>
<dbReference type="AlphaFoldDB" id="A0A2K1QWI6"/>
<dbReference type="Pfam" id="PF08544">
    <property type="entry name" value="GHMP_kinases_C"/>
    <property type="match status" value="1"/>
</dbReference>
<evidence type="ECO:0000256" key="3">
    <source>
        <dbReference type="ARBA" id="ARBA00012315"/>
    </source>
</evidence>
<dbReference type="InterPro" id="IPR019539">
    <property type="entry name" value="GalKase_N"/>
</dbReference>
<keyword evidence="9" id="KW-0752">Steroid biosynthesis</keyword>
<dbReference type="UniPathway" id="UPA00214"/>
<dbReference type="InterPro" id="IPR014721">
    <property type="entry name" value="Ribsml_uS5_D2-typ_fold_subgr"/>
</dbReference>
<keyword evidence="9" id="KW-0444">Lipid biosynthesis</keyword>
<comment type="catalytic activity">
    <reaction evidence="15">
        <text>alpha-D-galactose + ATP = alpha-D-galactose 1-phosphate + ADP + H(+)</text>
        <dbReference type="Rhea" id="RHEA:13553"/>
        <dbReference type="ChEBI" id="CHEBI:15378"/>
        <dbReference type="ChEBI" id="CHEBI:28061"/>
        <dbReference type="ChEBI" id="CHEBI:30616"/>
        <dbReference type="ChEBI" id="CHEBI:58336"/>
        <dbReference type="ChEBI" id="CHEBI:456216"/>
        <dbReference type="EC" id="2.7.1.6"/>
    </reaction>
    <physiologicalReaction direction="left-to-right" evidence="15">
        <dbReference type="Rhea" id="RHEA:13554"/>
    </physiologicalReaction>
</comment>
<dbReference type="GO" id="GO:0006012">
    <property type="term" value="P:galactose metabolic process"/>
    <property type="evidence" value="ECO:0007669"/>
    <property type="project" value="UniProtKB-UniPathway"/>
</dbReference>
<dbReference type="PRINTS" id="PR00959">
    <property type="entry name" value="MEVGALKINASE"/>
</dbReference>
<evidence type="ECO:0000256" key="1">
    <source>
        <dbReference type="ARBA" id="ARBA00004947"/>
    </source>
</evidence>
<dbReference type="SUPFAM" id="SSF55060">
    <property type="entry name" value="GHMP Kinase, C-terminal domain"/>
    <property type="match status" value="1"/>
</dbReference>
<dbReference type="PANTHER" id="PTHR10457:SF7">
    <property type="entry name" value="GALACTOKINASE-RELATED"/>
    <property type="match status" value="1"/>
</dbReference>
<dbReference type="GO" id="GO:0005829">
    <property type="term" value="C:cytosol"/>
    <property type="evidence" value="ECO:0007669"/>
    <property type="project" value="TreeGrafter"/>
</dbReference>
<keyword evidence="7 19" id="KW-0418">Kinase</keyword>
<dbReference type="FunFam" id="1.20.1440.340:FF:000003">
    <property type="entry name" value="GAL1p Galactokinase"/>
    <property type="match status" value="1"/>
</dbReference>
<evidence type="ECO:0000256" key="5">
    <source>
        <dbReference type="ARBA" id="ARBA00022679"/>
    </source>
</evidence>
<dbReference type="Gene3D" id="3.30.70.3170">
    <property type="match status" value="1"/>
</dbReference>
<dbReference type="InterPro" id="IPR006203">
    <property type="entry name" value="GHMP_knse_ATP-bd_CS"/>
</dbReference>
<keyword evidence="13" id="KW-0119">Carbohydrate metabolism</keyword>
<keyword evidence="10" id="KW-0299">Galactose metabolism</keyword>
<keyword evidence="11" id="KW-1207">Sterol metabolism</keyword>
<dbReference type="SUPFAM" id="SSF54211">
    <property type="entry name" value="Ribosomal protein S5 domain 2-like"/>
    <property type="match status" value="1"/>
</dbReference>
<evidence type="ECO:0000256" key="7">
    <source>
        <dbReference type="ARBA" id="ARBA00022777"/>
    </source>
</evidence>
<evidence type="ECO:0000256" key="10">
    <source>
        <dbReference type="ARBA" id="ARBA00023144"/>
    </source>
</evidence>
<dbReference type="GO" id="GO:0005524">
    <property type="term" value="F:ATP binding"/>
    <property type="evidence" value="ECO:0007669"/>
    <property type="project" value="UniProtKB-KW"/>
</dbReference>
<dbReference type="PROSITE" id="PS00106">
    <property type="entry name" value="GALACTOKINASE"/>
    <property type="match status" value="1"/>
</dbReference>
<evidence type="ECO:0000256" key="4">
    <source>
        <dbReference type="ARBA" id="ARBA00019487"/>
    </source>
</evidence>
<sequence>MSTIAIDSPQIGSYSPKISQPSRVPAMPATIIPTTTSLDEIYPSTALSFQTTRWNRLLSTFQTLYSQPADFVSRSPGRVNLIGEHIDYSLYPVIPMAVEQDVLLAVCLRPHTDGPRPPKIRLQNLDSGRFKPHDFELNPDGSADIDATKLEWSNYFKAGLKGATELLAKLGRPTLSCVDVDVLATGTVPAGGGMSSSAAFVCASALAVVRAAGLTEVDKKALVETAVVSERSVGVNSGGMDQSASVFGERGSALYVKFVPGLEARAVGFPELKEPLTFVVAQSLVAADKHVSAPVCYNLRVVECTLASLVLGKITGVSGRMKGDSSPLGMALRTFHDAFFEGKESEETDPNQKERKQLEELLKLVDDYLPQEEGYTREQISDILGTPIKDLEEKYMTKFPVRADRFKLRQRAMHVFSEALRMMTFLTLLEGSAPQTEEEGQNLLKDLGDLLNQTQDSCRDAYECSCPELDELCQLARGAGAVGSRLTGAGWGGCSVHLVPASKVEAVKKAWTDNFYKKRFPDITDEKLSEAIVVSKPGRGSCLFDVKGREGLS</sequence>
<dbReference type="FunFam" id="3.30.70.3170:FF:000002">
    <property type="entry name" value="Galactokinase"/>
    <property type="match status" value="1"/>
</dbReference>
<dbReference type="FunCoup" id="A0A2K1QWI6">
    <property type="interactions" value="982"/>
</dbReference>
<dbReference type="GO" id="GO:0000411">
    <property type="term" value="P:positive regulation of transcription by galactose"/>
    <property type="evidence" value="ECO:0007669"/>
    <property type="project" value="UniProtKB-ARBA"/>
</dbReference>
<evidence type="ECO:0000259" key="16">
    <source>
        <dbReference type="Pfam" id="PF00288"/>
    </source>
</evidence>
<keyword evidence="20" id="KW-1185">Reference proteome</keyword>
<dbReference type="Gene3D" id="3.30.230.10">
    <property type="match status" value="1"/>
</dbReference>
<dbReference type="Pfam" id="PF00288">
    <property type="entry name" value="GHMP_kinases_N"/>
    <property type="match status" value="1"/>
</dbReference>
<dbReference type="OrthoDB" id="187738at2759"/>
<dbReference type="Pfam" id="PF10509">
    <property type="entry name" value="GalKase_gal_bdg"/>
    <property type="match status" value="1"/>
</dbReference>
<comment type="caution">
    <text evidence="19">The sequence shown here is derived from an EMBL/GenBank/DDBJ whole genome shotgun (WGS) entry which is preliminary data.</text>
</comment>
<evidence type="ECO:0000256" key="15">
    <source>
        <dbReference type="ARBA" id="ARBA00049538"/>
    </source>
</evidence>
<proteinExistence type="inferred from homology"/>
<feature type="domain" description="GHMP kinase N-terminal" evidence="16">
    <location>
        <begin position="163"/>
        <end position="248"/>
    </location>
</feature>
<reference evidence="19 20" key="1">
    <citation type="submission" date="2017-06" db="EMBL/GenBank/DDBJ databases">
        <title>Draft genome sequence of a variant of Elsinoe murrayae.</title>
        <authorList>
            <person name="Cheng Q."/>
        </authorList>
    </citation>
    <scope>NUCLEOTIDE SEQUENCE [LARGE SCALE GENOMIC DNA]</scope>
    <source>
        <strain evidence="19 20">CQ-2017a</strain>
    </source>
</reference>
<evidence type="ECO:0000256" key="14">
    <source>
        <dbReference type="ARBA" id="ARBA00029590"/>
    </source>
</evidence>
<dbReference type="STRING" id="2082308.A0A2K1QWI6"/>
<evidence type="ECO:0000313" key="20">
    <source>
        <dbReference type="Proteomes" id="UP000243797"/>
    </source>
</evidence>
<evidence type="ECO:0000259" key="17">
    <source>
        <dbReference type="Pfam" id="PF08544"/>
    </source>
</evidence>
<comment type="similarity">
    <text evidence="2">Belongs to the GHMP kinase family. GalK subfamily.</text>
</comment>
<dbReference type="InterPro" id="IPR000705">
    <property type="entry name" value="Galactokinase"/>
</dbReference>
<evidence type="ECO:0000256" key="11">
    <source>
        <dbReference type="ARBA" id="ARBA00023166"/>
    </source>
</evidence>
<dbReference type="InParanoid" id="A0A2K1QWI6"/>
<dbReference type="PIRSF" id="PIRSF000530">
    <property type="entry name" value="Galactokinase"/>
    <property type="match status" value="1"/>
</dbReference>
<evidence type="ECO:0000256" key="13">
    <source>
        <dbReference type="ARBA" id="ARBA00023277"/>
    </source>
</evidence>
<feature type="domain" description="Galactokinase N-terminal" evidence="18">
    <location>
        <begin position="60"/>
        <end position="106"/>
    </location>
</feature>
<organism evidence="19 20">
    <name type="scientific">Sphaceloma murrayae</name>
    <dbReference type="NCBI Taxonomy" id="2082308"/>
    <lineage>
        <taxon>Eukaryota</taxon>
        <taxon>Fungi</taxon>
        <taxon>Dikarya</taxon>
        <taxon>Ascomycota</taxon>
        <taxon>Pezizomycotina</taxon>
        <taxon>Dothideomycetes</taxon>
        <taxon>Dothideomycetidae</taxon>
        <taxon>Myriangiales</taxon>
        <taxon>Elsinoaceae</taxon>
        <taxon>Sphaceloma</taxon>
    </lineage>
</organism>
<dbReference type="Gene3D" id="1.20.1440.340">
    <property type="match status" value="1"/>
</dbReference>
<dbReference type="InterPro" id="IPR020568">
    <property type="entry name" value="Ribosomal_Su5_D2-typ_SF"/>
</dbReference>
<evidence type="ECO:0000256" key="9">
    <source>
        <dbReference type="ARBA" id="ARBA00023011"/>
    </source>
</evidence>
<evidence type="ECO:0000256" key="8">
    <source>
        <dbReference type="ARBA" id="ARBA00022840"/>
    </source>
</evidence>
<evidence type="ECO:0000256" key="6">
    <source>
        <dbReference type="ARBA" id="ARBA00022741"/>
    </source>
</evidence>
<feature type="domain" description="GHMP kinase C-terminal" evidence="17">
    <location>
        <begin position="444"/>
        <end position="516"/>
    </location>
</feature>
<dbReference type="EMBL" id="NKHZ01000032">
    <property type="protein sequence ID" value="PNS19422.1"/>
    <property type="molecule type" value="Genomic_DNA"/>
</dbReference>
<gene>
    <name evidence="19" type="ORF">CAC42_2599</name>
</gene>
<dbReference type="InterPro" id="IPR036554">
    <property type="entry name" value="GHMP_kinase_C_sf"/>
</dbReference>
<keyword evidence="8" id="KW-0067">ATP-binding</keyword>
<dbReference type="GO" id="GO:0004335">
    <property type="term" value="F:galactokinase activity"/>
    <property type="evidence" value="ECO:0007669"/>
    <property type="project" value="UniProtKB-EC"/>
</dbReference>
<dbReference type="InterPro" id="IPR019741">
    <property type="entry name" value="Galactokinase_CS"/>
</dbReference>
<dbReference type="PROSITE" id="PS00627">
    <property type="entry name" value="GHMP_KINASES_ATP"/>
    <property type="match status" value="1"/>
</dbReference>
<dbReference type="InterPro" id="IPR006206">
    <property type="entry name" value="Mevalonate/galactokinase"/>
</dbReference>
<dbReference type="EC" id="2.7.1.6" evidence="3"/>
<protein>
    <recommendedName>
        <fullName evidence="4">Galactokinase</fullName>
        <ecNumber evidence="3">2.7.1.6</ecNumber>
    </recommendedName>
    <alternativeName>
        <fullName evidence="14">Galactose kinase</fullName>
    </alternativeName>
</protein>
<evidence type="ECO:0000256" key="2">
    <source>
        <dbReference type="ARBA" id="ARBA00006566"/>
    </source>
</evidence>
<dbReference type="FunFam" id="3.30.230.10:FF:000056">
    <property type="entry name" value="GAL1p Galactokinase"/>
    <property type="match status" value="1"/>
</dbReference>
<dbReference type="PANTHER" id="PTHR10457">
    <property type="entry name" value="MEVALONATE KINASE/GALACTOKINASE"/>
    <property type="match status" value="1"/>
</dbReference>
<name>A0A2K1QWI6_9PEZI</name>
<accession>A0A2K1QWI6</accession>
<dbReference type="PRINTS" id="PR00473">
    <property type="entry name" value="GALCTOKINASE"/>
</dbReference>
<evidence type="ECO:0000259" key="18">
    <source>
        <dbReference type="Pfam" id="PF10509"/>
    </source>
</evidence>
<keyword evidence="12" id="KW-0443">Lipid metabolism</keyword>
<keyword evidence="9" id="KW-0756">Sterol biosynthesis</keyword>
<evidence type="ECO:0000256" key="12">
    <source>
        <dbReference type="ARBA" id="ARBA00023221"/>
    </source>
</evidence>
<dbReference type="NCBIfam" id="TIGR00131">
    <property type="entry name" value="gal_kin"/>
    <property type="match status" value="1"/>
</dbReference>
<keyword evidence="6" id="KW-0547">Nucleotide-binding</keyword>
<dbReference type="InterPro" id="IPR006204">
    <property type="entry name" value="GHMP_kinase_N_dom"/>
</dbReference>
<dbReference type="Proteomes" id="UP000243797">
    <property type="component" value="Unassembled WGS sequence"/>
</dbReference>
<keyword evidence="12" id="KW-0753">Steroid metabolism</keyword>